<dbReference type="Gene3D" id="3.40.50.300">
    <property type="entry name" value="P-loop containing nucleotide triphosphate hydrolases"/>
    <property type="match status" value="1"/>
</dbReference>
<evidence type="ECO:0000256" key="1">
    <source>
        <dbReference type="ARBA" id="ARBA00006611"/>
    </source>
</evidence>
<dbReference type="FunFam" id="3.40.50.300:FF:000398">
    <property type="entry name" value="Type IV pilus assembly ATPase PilB"/>
    <property type="match status" value="1"/>
</dbReference>
<dbReference type="Pfam" id="PF00437">
    <property type="entry name" value="T2SSE"/>
    <property type="match status" value="1"/>
</dbReference>
<name>A0A2N3G7H8_9ACTN</name>
<dbReference type="PROSITE" id="PS00662">
    <property type="entry name" value="T2SP_E"/>
    <property type="match status" value="1"/>
</dbReference>
<dbReference type="InterPro" id="IPR001482">
    <property type="entry name" value="T2SS/T4SS_dom"/>
</dbReference>
<evidence type="ECO:0000256" key="3">
    <source>
        <dbReference type="ARBA" id="ARBA00022840"/>
    </source>
</evidence>
<evidence type="ECO:0000313" key="5">
    <source>
        <dbReference type="EMBL" id="PKQ28659.1"/>
    </source>
</evidence>
<dbReference type="InterPro" id="IPR037257">
    <property type="entry name" value="T2SS_E_N_sf"/>
</dbReference>
<dbReference type="SMART" id="SM00382">
    <property type="entry name" value="AAA"/>
    <property type="match status" value="1"/>
</dbReference>
<dbReference type="InterPro" id="IPR027417">
    <property type="entry name" value="P-loop_NTPase"/>
</dbReference>
<evidence type="ECO:0000256" key="2">
    <source>
        <dbReference type="ARBA" id="ARBA00022741"/>
    </source>
</evidence>
<protein>
    <submittedName>
        <fullName evidence="5">Type II secretion system protein GspE</fullName>
    </submittedName>
</protein>
<feature type="domain" description="Bacterial type II secretion system protein E" evidence="4">
    <location>
        <begin position="379"/>
        <end position="393"/>
    </location>
</feature>
<dbReference type="PANTHER" id="PTHR30258">
    <property type="entry name" value="TYPE II SECRETION SYSTEM PROTEIN GSPE-RELATED"/>
    <property type="match status" value="1"/>
</dbReference>
<dbReference type="Pfam" id="PF05157">
    <property type="entry name" value="MshEN"/>
    <property type="match status" value="1"/>
</dbReference>
<evidence type="ECO:0000313" key="6">
    <source>
        <dbReference type="Proteomes" id="UP000233654"/>
    </source>
</evidence>
<dbReference type="SUPFAM" id="SSF160246">
    <property type="entry name" value="EspE N-terminal domain-like"/>
    <property type="match status" value="1"/>
</dbReference>
<dbReference type="CDD" id="cd01129">
    <property type="entry name" value="PulE-GspE-like"/>
    <property type="match status" value="1"/>
</dbReference>
<dbReference type="GO" id="GO:0005886">
    <property type="term" value="C:plasma membrane"/>
    <property type="evidence" value="ECO:0007669"/>
    <property type="project" value="TreeGrafter"/>
</dbReference>
<dbReference type="Gene3D" id="3.30.300.160">
    <property type="entry name" value="Type II secretion system, protein E, N-terminal domain"/>
    <property type="match status" value="1"/>
</dbReference>
<dbReference type="PANTHER" id="PTHR30258:SF1">
    <property type="entry name" value="PROTEIN TRANSPORT PROTEIN HOFB HOMOLOG"/>
    <property type="match status" value="1"/>
</dbReference>
<keyword evidence="3" id="KW-0067">ATP-binding</keyword>
<organism evidence="5 6">
    <name type="scientific">Candidatus Anoxymicrobium japonicum</name>
    <dbReference type="NCBI Taxonomy" id="2013648"/>
    <lineage>
        <taxon>Bacteria</taxon>
        <taxon>Bacillati</taxon>
        <taxon>Actinomycetota</taxon>
        <taxon>Candidatus Geothermincolia</taxon>
        <taxon>Candidatus Geothermincolales</taxon>
        <taxon>Candidatus Anoxymicrobiaceae</taxon>
        <taxon>Candidatus Anoxymicrobium</taxon>
    </lineage>
</organism>
<dbReference type="GO" id="GO:0016887">
    <property type="term" value="F:ATP hydrolysis activity"/>
    <property type="evidence" value="ECO:0007669"/>
    <property type="project" value="TreeGrafter"/>
</dbReference>
<dbReference type="GO" id="GO:0005524">
    <property type="term" value="F:ATP binding"/>
    <property type="evidence" value="ECO:0007669"/>
    <property type="project" value="UniProtKB-KW"/>
</dbReference>
<dbReference type="InterPro" id="IPR007831">
    <property type="entry name" value="T2SS_GspE_N"/>
</dbReference>
<evidence type="ECO:0000259" key="4">
    <source>
        <dbReference type="PROSITE" id="PS00662"/>
    </source>
</evidence>
<dbReference type="Gene3D" id="3.30.450.90">
    <property type="match status" value="1"/>
</dbReference>
<accession>A0A2N3G7H8</accession>
<comment type="similarity">
    <text evidence="1">Belongs to the GSP E family.</text>
</comment>
<keyword evidence="2" id="KW-0547">Nucleotide-binding</keyword>
<comment type="caution">
    <text evidence="5">The sequence shown here is derived from an EMBL/GenBank/DDBJ whole genome shotgun (WGS) entry which is preliminary data.</text>
</comment>
<dbReference type="FunFam" id="3.30.450.90:FF:000001">
    <property type="entry name" value="Type II secretion system ATPase GspE"/>
    <property type="match status" value="1"/>
</dbReference>
<proteinExistence type="inferred from homology"/>
<reference evidence="5 6" key="1">
    <citation type="journal article" date="2017" name="ISME J.">
        <title>Potential for microbial H2 and metal transformations associated with novel bacteria and archaea in deep terrestrial subsurface sediments.</title>
        <authorList>
            <person name="Hernsdorf A.W."/>
            <person name="Amano Y."/>
            <person name="Miyakawa K."/>
            <person name="Ise K."/>
            <person name="Suzuki Y."/>
            <person name="Anantharaman K."/>
            <person name="Probst A."/>
            <person name="Burstein D."/>
            <person name="Thomas B.C."/>
            <person name="Banfield J.F."/>
        </authorList>
    </citation>
    <scope>NUCLEOTIDE SEQUENCE [LARGE SCALE GENOMIC DNA]</scope>
    <source>
        <strain evidence="5">HGW-Actinobacteria-3</strain>
    </source>
</reference>
<dbReference type="InterPro" id="IPR003593">
    <property type="entry name" value="AAA+_ATPase"/>
</dbReference>
<dbReference type="EMBL" id="PHEX01000009">
    <property type="protein sequence ID" value="PKQ28659.1"/>
    <property type="molecule type" value="Genomic_DNA"/>
</dbReference>
<dbReference type="Proteomes" id="UP000233654">
    <property type="component" value="Unassembled WGS sequence"/>
</dbReference>
<dbReference type="SUPFAM" id="SSF52540">
    <property type="entry name" value="P-loop containing nucleoside triphosphate hydrolases"/>
    <property type="match status" value="1"/>
</dbReference>
<sequence>MEKPKQDRLGRLMLENNLISEDQLEEALQEHSSTGKSLGRVLIEKGVLTEGQLTSVLAEQIGIRYVDLSNYIVDPSVAALIDANFARRHILIPIDYDSDKLVVAMADPTNVFALDDLRIMTGRAIAPVVATKKDIEEAIGRYLHSDMAAQEELEDFSLDEENVIEEVEDLKEMGEEAPIVKYVNLIISEAVVDGASDVHVEPGEKDIRIRYRIDGVLREIRRSPRRIHPGIVSRLKILGSMDISERRIPQDGRFALEIEGKHIDLRVASVPTVHGEKMVLRILDSTSLLMNLSQLGISPDLLKRFTESFTKPYGTVIVTGPTGSGKTTTLYAALSELNKREVNIITVEDPVEYRLHGTNQVQVNTRVGLTFGTTLRSILRCDPDVIMIGEIRDSESAKIAIESALTGHMVLCTLHTNDAPSAITRMTEMGVEPFLIASAVDSVVSQRLARRLCVHCREETTYDAEYLEKIGFPVGDENKITVFKADPGGCFYCNNTGFRGRIGIYEVLGVDEEIEKLVVNMSTAREIGTLAREHGMVTLRGDGFSKVAQGITSIEEVLRVVM</sequence>
<dbReference type="AlphaFoldDB" id="A0A2N3G7H8"/>
<gene>
    <name evidence="5" type="ORF">CVT63_01730</name>
</gene>